<dbReference type="EMBL" id="JBHFEH010000026">
    <property type="protein sequence ID" value="KAL2052614.1"/>
    <property type="molecule type" value="Genomic_DNA"/>
</dbReference>
<keyword evidence="2" id="KW-0472">Membrane</keyword>
<feature type="region of interest" description="Disordered" evidence="1">
    <location>
        <begin position="174"/>
        <end position="415"/>
    </location>
</feature>
<feature type="transmembrane region" description="Helical" evidence="2">
    <location>
        <begin position="83"/>
        <end position="106"/>
    </location>
</feature>
<keyword evidence="2" id="KW-0812">Transmembrane</keyword>
<organism evidence="3 4">
    <name type="scientific">Lepraria finkii</name>
    <dbReference type="NCBI Taxonomy" id="1340010"/>
    <lineage>
        <taxon>Eukaryota</taxon>
        <taxon>Fungi</taxon>
        <taxon>Dikarya</taxon>
        <taxon>Ascomycota</taxon>
        <taxon>Pezizomycotina</taxon>
        <taxon>Lecanoromycetes</taxon>
        <taxon>OSLEUM clade</taxon>
        <taxon>Lecanoromycetidae</taxon>
        <taxon>Lecanorales</taxon>
        <taxon>Lecanorineae</taxon>
        <taxon>Stereocaulaceae</taxon>
        <taxon>Lepraria</taxon>
    </lineage>
</organism>
<comment type="caution">
    <text evidence="3">The sequence shown here is derived from an EMBL/GenBank/DDBJ whole genome shotgun (WGS) entry which is preliminary data.</text>
</comment>
<name>A0ABR4B440_9LECA</name>
<reference evidence="3 4" key="1">
    <citation type="submission" date="2024-09" db="EMBL/GenBank/DDBJ databases">
        <title>Rethinking Asexuality: The Enigmatic Case of Functional Sexual Genes in Lepraria (Stereocaulaceae).</title>
        <authorList>
            <person name="Doellman M."/>
            <person name="Sun Y."/>
            <person name="Barcenas-Pena A."/>
            <person name="Lumbsch H.T."/>
            <person name="Grewe F."/>
        </authorList>
    </citation>
    <scope>NUCLEOTIDE SEQUENCE [LARGE SCALE GENOMIC DNA]</scope>
    <source>
        <strain evidence="3 4">Grewe 0041</strain>
    </source>
</reference>
<protein>
    <submittedName>
        <fullName evidence="3">Uncharacterized protein</fullName>
    </submittedName>
</protein>
<feature type="compositionally biased region" description="Pro residues" evidence="1">
    <location>
        <begin position="307"/>
        <end position="317"/>
    </location>
</feature>
<feature type="transmembrane region" description="Helical" evidence="2">
    <location>
        <begin position="7"/>
        <end position="33"/>
    </location>
</feature>
<feature type="compositionally biased region" description="Low complexity" evidence="1">
    <location>
        <begin position="372"/>
        <end position="381"/>
    </location>
</feature>
<accession>A0ABR4B440</accession>
<feature type="transmembrane region" description="Helical" evidence="2">
    <location>
        <begin position="126"/>
        <end position="146"/>
    </location>
</feature>
<proteinExistence type="predicted"/>
<feature type="transmembrane region" description="Helical" evidence="2">
    <location>
        <begin position="39"/>
        <end position="63"/>
    </location>
</feature>
<keyword evidence="4" id="KW-1185">Reference proteome</keyword>
<feature type="compositionally biased region" description="Polar residues" evidence="1">
    <location>
        <begin position="181"/>
        <end position="220"/>
    </location>
</feature>
<feature type="compositionally biased region" description="Polar residues" evidence="1">
    <location>
        <begin position="258"/>
        <end position="273"/>
    </location>
</feature>
<gene>
    <name evidence="3" type="ORF">ABVK25_007174</name>
</gene>
<feature type="region of interest" description="Disordered" evidence="1">
    <location>
        <begin position="449"/>
        <end position="489"/>
    </location>
</feature>
<keyword evidence="2" id="KW-1133">Transmembrane helix</keyword>
<dbReference type="Proteomes" id="UP001590951">
    <property type="component" value="Unassembled WGS sequence"/>
</dbReference>
<evidence type="ECO:0000313" key="3">
    <source>
        <dbReference type="EMBL" id="KAL2052614.1"/>
    </source>
</evidence>
<evidence type="ECO:0000256" key="1">
    <source>
        <dbReference type="SAM" id="MobiDB-lite"/>
    </source>
</evidence>
<sequence>MARTVVFAFFGLAAFLLGVATAILILVLAISLISGHQEAFALPLVAAIVQIVSCCTLATLILLRTQHDKHPAVFVGQTRRRYVLVLVLGILPSLAAAAVVGSALGWGEGSLTKKNLLVVGAQVSSFLTIIFVVWGMTILAQSIYYVSFAWVRKTKPTISSPRLAIEEAPQQMIEPSRPATVASTQSNPFREQVVSSPPSLINSDGTISMRSSFSTLQRPPSSKKGYIIREKSYNRRSERSSYDGPSSRPSQDEGFDSWDTSAVSSQIRETVFTSKPLKGSGLEPIPGSRSPSPAKALEGPFFQPSPSLSPPPSPLPQPSISRQNSPTSSPIDIPNYTSMFPPSTPPVTSPSQLQRNFSRPGSHPGPMPPLLRSGSRSRASSVNEGHIHPLFRSSGPTPPPSASANTKVTAAPGAGLLINERTLKRMRSGSLPSSPSPLIRSLSFSDIRNPIVPPSPSVDTVPTHHTVGRAPSQRHQKKRSLSLESSILK</sequence>
<feature type="compositionally biased region" description="Polar residues" evidence="1">
    <location>
        <begin position="320"/>
        <end position="330"/>
    </location>
</feature>
<evidence type="ECO:0000256" key="2">
    <source>
        <dbReference type="SAM" id="Phobius"/>
    </source>
</evidence>
<evidence type="ECO:0000313" key="4">
    <source>
        <dbReference type="Proteomes" id="UP001590951"/>
    </source>
</evidence>
<feature type="compositionally biased region" description="Basic and acidic residues" evidence="1">
    <location>
        <begin position="227"/>
        <end position="241"/>
    </location>
</feature>